<dbReference type="Proteomes" id="UP000255355">
    <property type="component" value="Unassembled WGS sequence"/>
</dbReference>
<feature type="compositionally biased region" description="Low complexity" evidence="1">
    <location>
        <begin position="602"/>
        <end position="617"/>
    </location>
</feature>
<protein>
    <submittedName>
        <fullName evidence="2">Excreted virulence factor EspC (Type VII ESX diderm)</fullName>
    </submittedName>
</protein>
<feature type="compositionally biased region" description="Polar residues" evidence="1">
    <location>
        <begin position="623"/>
        <end position="637"/>
    </location>
</feature>
<organism evidence="2 3">
    <name type="scientific">Nocardia mexicana</name>
    <dbReference type="NCBI Taxonomy" id="279262"/>
    <lineage>
        <taxon>Bacteria</taxon>
        <taxon>Bacillati</taxon>
        <taxon>Actinomycetota</taxon>
        <taxon>Actinomycetes</taxon>
        <taxon>Mycobacteriales</taxon>
        <taxon>Nocardiaceae</taxon>
        <taxon>Nocardia</taxon>
    </lineage>
</organism>
<dbReference type="RefSeq" id="WP_084519659.1">
    <property type="nucleotide sequence ID" value="NZ_QQAZ01000013.1"/>
</dbReference>
<dbReference type="EMBL" id="QQAZ01000013">
    <property type="protein sequence ID" value="RDI45349.1"/>
    <property type="molecule type" value="Genomic_DNA"/>
</dbReference>
<feature type="compositionally biased region" description="Polar residues" evidence="1">
    <location>
        <begin position="145"/>
        <end position="156"/>
    </location>
</feature>
<gene>
    <name evidence="2" type="ORF">DFR68_113120</name>
</gene>
<evidence type="ECO:0000256" key="1">
    <source>
        <dbReference type="SAM" id="MobiDB-lite"/>
    </source>
</evidence>
<evidence type="ECO:0000313" key="2">
    <source>
        <dbReference type="EMBL" id="RDI45349.1"/>
    </source>
</evidence>
<sequence length="637" mass="66408">MPDGRDRINIDPAVLRDQAEHHKRAADNIRKWVEPPSEWLRTFPDQYGRIADPVHKSLENYYKARQRVGNALADKHVETSNALRDAADAYELADSDGGSNILRASEGFERGFRTPGLQSPVDDIPPSPQSSAVAPDGDSAAPALNGSTAPPGSSSLEGVDAPAPGDAEAPVPNLTTGLSTPETPDDDANAASSAAAAETPPPPVAVGSTPWSTPVAPGPAVPANGLTGDRPGAGSGSERIGRAQPLPAAASTPFAAAVAAANDKAMDDAQETGELVNEDLIAARTLLSGVLAAVGSSTPGPSWAVSVMRDATGPRLFITSNEGRGWLPAGLFLPQEVSTPWVWAETIDLGPDGAGSSWEAIADPARILAEFGLRRAASGAQLSALVSSGPIDPALRAQLGDVAMEGSVQPSSGVDLRVPGPETVDRLGLIGSADASERLTAVTNAQIRSQCVELALDAHMRVGRSDSRPEQADDLPGLRDRILATIQADFEVLPHWWEELRKADNQLAARITSGGIGRSQVAVGASQTDDSSALRGAMFERRCNELVLLLAEQPTTQRLRDSIYAHEQIVKHPLFGMPRAAVSAAPHTGYADRPRIADPSHTSAVTATPPTDPAPAAKLPRATESSVISPDQSDGAR</sequence>
<dbReference type="InterPro" id="IPR022536">
    <property type="entry name" value="EspC"/>
</dbReference>
<dbReference type="Pfam" id="PF10824">
    <property type="entry name" value="T7SS_ESX_EspC"/>
    <property type="match status" value="1"/>
</dbReference>
<dbReference type="AlphaFoldDB" id="A0A370GPP8"/>
<evidence type="ECO:0000313" key="3">
    <source>
        <dbReference type="Proteomes" id="UP000255355"/>
    </source>
</evidence>
<dbReference type="GO" id="GO:0009306">
    <property type="term" value="P:protein secretion"/>
    <property type="evidence" value="ECO:0007669"/>
    <property type="project" value="InterPro"/>
</dbReference>
<feature type="region of interest" description="Disordered" evidence="1">
    <location>
        <begin position="111"/>
        <end position="248"/>
    </location>
</feature>
<proteinExistence type="predicted"/>
<feature type="compositionally biased region" description="Low complexity" evidence="1">
    <location>
        <begin position="189"/>
        <end position="198"/>
    </location>
</feature>
<reference evidence="2 3" key="1">
    <citation type="submission" date="2018-07" db="EMBL/GenBank/DDBJ databases">
        <title>Genomic Encyclopedia of Type Strains, Phase IV (KMG-IV): sequencing the most valuable type-strain genomes for metagenomic binning, comparative biology and taxonomic classification.</title>
        <authorList>
            <person name="Goeker M."/>
        </authorList>
    </citation>
    <scope>NUCLEOTIDE SEQUENCE [LARGE SCALE GENOMIC DNA]</scope>
    <source>
        <strain evidence="2 3">DSM 44952</strain>
    </source>
</reference>
<name>A0A370GPP8_9NOCA</name>
<dbReference type="OrthoDB" id="4495983at2"/>
<feature type="region of interest" description="Disordered" evidence="1">
    <location>
        <begin position="585"/>
        <end position="637"/>
    </location>
</feature>
<feature type="compositionally biased region" description="Polar residues" evidence="1">
    <location>
        <begin position="173"/>
        <end position="182"/>
    </location>
</feature>
<keyword evidence="3" id="KW-1185">Reference proteome</keyword>
<accession>A0A370GPP8</accession>
<comment type="caution">
    <text evidence="2">The sequence shown here is derived from an EMBL/GenBank/DDBJ whole genome shotgun (WGS) entry which is preliminary data.</text>
</comment>